<accession>A0A815VYB6</accession>
<dbReference type="EMBL" id="CAJNOL010014413">
    <property type="protein sequence ID" value="CAF1667677.1"/>
    <property type="molecule type" value="Genomic_DNA"/>
</dbReference>
<evidence type="ECO:0000313" key="4">
    <source>
        <dbReference type="Proteomes" id="UP000663870"/>
    </source>
</evidence>
<dbReference type="Proteomes" id="UP000663854">
    <property type="component" value="Unassembled WGS sequence"/>
</dbReference>
<gene>
    <name evidence="2" type="ORF">JXQ802_LOCUS57079</name>
    <name evidence="1" type="ORF">PYM288_LOCUS40492</name>
</gene>
<dbReference type="Proteomes" id="UP000663870">
    <property type="component" value="Unassembled WGS sequence"/>
</dbReference>
<comment type="caution">
    <text evidence="1">The sequence shown here is derived from an EMBL/GenBank/DDBJ whole genome shotgun (WGS) entry which is preliminary data.</text>
</comment>
<dbReference type="EMBL" id="CAJNOH010012538">
    <property type="protein sequence ID" value="CAF1536511.1"/>
    <property type="molecule type" value="Genomic_DNA"/>
</dbReference>
<organism evidence="1 3">
    <name type="scientific">Rotaria sordida</name>
    <dbReference type="NCBI Taxonomy" id="392033"/>
    <lineage>
        <taxon>Eukaryota</taxon>
        <taxon>Metazoa</taxon>
        <taxon>Spiralia</taxon>
        <taxon>Gnathifera</taxon>
        <taxon>Rotifera</taxon>
        <taxon>Eurotatoria</taxon>
        <taxon>Bdelloidea</taxon>
        <taxon>Philodinida</taxon>
        <taxon>Philodinidae</taxon>
        <taxon>Rotaria</taxon>
    </lineage>
</organism>
<name>A0A815VYB6_9BILA</name>
<protein>
    <submittedName>
        <fullName evidence="1">Uncharacterized protein</fullName>
    </submittedName>
</protein>
<sequence>IEYLLTTIRHSLDVSSMHYDQLYQFLNNINNDTTKRFTALIDTLVIRGGLGACLMLLNYWEKNLNDNPLFINTMLPSIKQLVILNAGNDSYELIKPLLRSLAFHNNTLQRLHLVFDRPTSSYFSILSWLISYRISIHTMILEVEKGMP</sequence>
<evidence type="ECO:0000313" key="3">
    <source>
        <dbReference type="Proteomes" id="UP000663854"/>
    </source>
</evidence>
<dbReference type="AlphaFoldDB" id="A0A815VYB6"/>
<feature type="non-terminal residue" evidence="1">
    <location>
        <position position="1"/>
    </location>
</feature>
<evidence type="ECO:0000313" key="2">
    <source>
        <dbReference type="EMBL" id="CAF1667677.1"/>
    </source>
</evidence>
<proteinExistence type="predicted"/>
<reference evidence="1" key="1">
    <citation type="submission" date="2021-02" db="EMBL/GenBank/DDBJ databases">
        <authorList>
            <person name="Nowell W R."/>
        </authorList>
    </citation>
    <scope>NUCLEOTIDE SEQUENCE</scope>
</reference>
<keyword evidence="4" id="KW-1185">Reference proteome</keyword>
<evidence type="ECO:0000313" key="1">
    <source>
        <dbReference type="EMBL" id="CAF1536511.1"/>
    </source>
</evidence>